<proteinExistence type="predicted"/>
<accession>A0ABN2IH51</accession>
<feature type="region of interest" description="Disordered" evidence="1">
    <location>
        <begin position="25"/>
        <end position="83"/>
    </location>
</feature>
<dbReference type="PROSITE" id="PS51257">
    <property type="entry name" value="PROKAR_LIPOPROTEIN"/>
    <property type="match status" value="1"/>
</dbReference>
<dbReference type="PANTHER" id="PTHR10587:SF134">
    <property type="entry name" value="SECRETED PROTEIN"/>
    <property type="match status" value="1"/>
</dbReference>
<dbReference type="SUPFAM" id="SSF88713">
    <property type="entry name" value="Glycoside hydrolase/deacetylase"/>
    <property type="match status" value="1"/>
</dbReference>
<evidence type="ECO:0000313" key="4">
    <source>
        <dbReference type="EMBL" id="GAA1704673.1"/>
    </source>
</evidence>
<evidence type="ECO:0000256" key="1">
    <source>
        <dbReference type="SAM" id="MobiDB-lite"/>
    </source>
</evidence>
<feature type="domain" description="NodB homology" evidence="3">
    <location>
        <begin position="95"/>
        <end position="278"/>
    </location>
</feature>
<feature type="chain" id="PRO_5045554552" evidence="2">
    <location>
        <begin position="19"/>
        <end position="278"/>
    </location>
</feature>
<dbReference type="PANTHER" id="PTHR10587">
    <property type="entry name" value="GLYCOSYL TRANSFERASE-RELATED"/>
    <property type="match status" value="1"/>
</dbReference>
<sequence length="278" mass="29652">MYRHRAVAAALVSICLLAAGCGATKPSGGGTPSGSAAGQPTVQPSPTPSRADPGSTADGLPAVPAFDPAPPAQPTKLTAPPGEVPALHEITTTQKVAFITMDDGAVRTPKAAAMLRKAGVPVTLFLMGNDVDPDPAYFRGLQDAGARIEDHTQTHPEMPKLSAARQKQEICPIADKYQKLFGKRPTLFRPPYGDYNSTTQKMVAACGLSYLVLWRETTDNGKVFYQRPDQKVHAGDIILMHFRVAFVRDFAAVLWAIKKAGLTPAVLQDYLPVPAKTP</sequence>
<gene>
    <name evidence="4" type="ORF">GCM10009765_62290</name>
</gene>
<dbReference type="Proteomes" id="UP001500618">
    <property type="component" value="Unassembled WGS sequence"/>
</dbReference>
<dbReference type="InterPro" id="IPR002509">
    <property type="entry name" value="NODB_dom"/>
</dbReference>
<dbReference type="PROSITE" id="PS51677">
    <property type="entry name" value="NODB"/>
    <property type="match status" value="1"/>
</dbReference>
<dbReference type="InterPro" id="IPR011330">
    <property type="entry name" value="Glyco_hydro/deAcase_b/a-brl"/>
</dbReference>
<evidence type="ECO:0000313" key="5">
    <source>
        <dbReference type="Proteomes" id="UP001500618"/>
    </source>
</evidence>
<dbReference type="InterPro" id="IPR050248">
    <property type="entry name" value="Polysacc_deacetylase_ArnD"/>
</dbReference>
<dbReference type="EMBL" id="BAAANY010000030">
    <property type="protein sequence ID" value="GAA1704673.1"/>
    <property type="molecule type" value="Genomic_DNA"/>
</dbReference>
<evidence type="ECO:0000256" key="2">
    <source>
        <dbReference type="SAM" id="SignalP"/>
    </source>
</evidence>
<feature type="signal peptide" evidence="2">
    <location>
        <begin position="1"/>
        <end position="18"/>
    </location>
</feature>
<organism evidence="4 5">
    <name type="scientific">Fodinicola feengrottensis</name>
    <dbReference type="NCBI Taxonomy" id="435914"/>
    <lineage>
        <taxon>Bacteria</taxon>
        <taxon>Bacillati</taxon>
        <taxon>Actinomycetota</taxon>
        <taxon>Actinomycetes</taxon>
        <taxon>Mycobacteriales</taxon>
        <taxon>Fodinicola</taxon>
    </lineage>
</organism>
<evidence type="ECO:0000259" key="3">
    <source>
        <dbReference type="PROSITE" id="PS51677"/>
    </source>
</evidence>
<name>A0ABN2IH51_9ACTN</name>
<comment type="caution">
    <text evidence="4">The sequence shown here is derived from an EMBL/GenBank/DDBJ whole genome shotgun (WGS) entry which is preliminary data.</text>
</comment>
<keyword evidence="2" id="KW-0732">Signal</keyword>
<protein>
    <submittedName>
        <fullName evidence="4">Polysaccharide deacetylase family protein</fullName>
    </submittedName>
</protein>
<dbReference type="CDD" id="cd10917">
    <property type="entry name" value="CE4_NodB_like_6s_7s"/>
    <property type="match status" value="1"/>
</dbReference>
<dbReference type="RefSeq" id="WP_163566992.1">
    <property type="nucleotide sequence ID" value="NZ_BAAANY010000030.1"/>
</dbReference>
<dbReference type="Pfam" id="PF01522">
    <property type="entry name" value="Polysacc_deac_1"/>
    <property type="match status" value="1"/>
</dbReference>
<dbReference type="Gene3D" id="3.20.20.370">
    <property type="entry name" value="Glycoside hydrolase/deacetylase"/>
    <property type="match status" value="1"/>
</dbReference>
<reference evidence="4 5" key="1">
    <citation type="journal article" date="2019" name="Int. J. Syst. Evol. Microbiol.">
        <title>The Global Catalogue of Microorganisms (GCM) 10K type strain sequencing project: providing services to taxonomists for standard genome sequencing and annotation.</title>
        <authorList>
            <consortium name="The Broad Institute Genomics Platform"/>
            <consortium name="The Broad Institute Genome Sequencing Center for Infectious Disease"/>
            <person name="Wu L."/>
            <person name="Ma J."/>
        </authorList>
    </citation>
    <scope>NUCLEOTIDE SEQUENCE [LARGE SCALE GENOMIC DNA]</scope>
    <source>
        <strain evidence="4 5">JCM 14718</strain>
    </source>
</reference>
<keyword evidence="5" id="KW-1185">Reference proteome</keyword>